<keyword evidence="4" id="KW-0646">Protease inhibitor</keyword>
<dbReference type="GO" id="GO:0016020">
    <property type="term" value="C:membrane"/>
    <property type="evidence" value="ECO:0007669"/>
    <property type="project" value="UniProtKB-SubCell"/>
</dbReference>
<evidence type="ECO:0000259" key="9">
    <source>
        <dbReference type="PROSITE" id="PS51233"/>
    </source>
</evidence>
<dbReference type="Pfam" id="PF12714">
    <property type="entry name" value="TILa"/>
    <property type="match status" value="1"/>
</dbReference>
<dbReference type="InterPro" id="IPR014853">
    <property type="entry name" value="VWF/SSPO/ZAN-like_Cys-rich_dom"/>
</dbReference>
<dbReference type="FunFam" id="2.10.25.10:FF:000055">
    <property type="entry name" value="alpha-tectorin isoform X1"/>
    <property type="match status" value="1"/>
</dbReference>
<dbReference type="AlphaFoldDB" id="A0A914X2H4"/>
<dbReference type="Pfam" id="PF01826">
    <property type="entry name" value="TIL"/>
    <property type="match status" value="1"/>
</dbReference>
<evidence type="ECO:0000256" key="2">
    <source>
        <dbReference type="ARBA" id="ARBA00007611"/>
    </source>
</evidence>
<reference evidence="12" key="1">
    <citation type="submission" date="2022-11" db="UniProtKB">
        <authorList>
            <consortium name="WormBaseParasite"/>
        </authorList>
    </citation>
    <scope>IDENTIFICATION</scope>
</reference>
<dbReference type="InterPro" id="IPR025615">
    <property type="entry name" value="TILa_dom"/>
</dbReference>
<name>A0A914X2H4_9BILA</name>
<feature type="domain" description="VWFD" evidence="9">
    <location>
        <begin position="1"/>
        <end position="198"/>
    </location>
</feature>
<comment type="subcellular location">
    <subcellularLocation>
        <location evidence="1">Membrane</location>
    </subcellularLocation>
</comment>
<dbReference type="PROSITE" id="PS51233">
    <property type="entry name" value="VWFD"/>
    <property type="match status" value="1"/>
</dbReference>
<dbReference type="Proteomes" id="UP000887566">
    <property type="component" value="Unplaced"/>
</dbReference>
<dbReference type="PROSITE" id="PS51670">
    <property type="entry name" value="SHKT"/>
    <property type="match status" value="1"/>
</dbReference>
<evidence type="ECO:0000313" key="11">
    <source>
        <dbReference type="Proteomes" id="UP000887566"/>
    </source>
</evidence>
<feature type="domain" description="ShKT" evidence="10">
    <location>
        <begin position="258"/>
        <end position="302"/>
    </location>
</feature>
<evidence type="ECO:0000256" key="3">
    <source>
        <dbReference type="ARBA" id="ARBA00022729"/>
    </source>
</evidence>
<dbReference type="InterPro" id="IPR002919">
    <property type="entry name" value="TIL_dom"/>
</dbReference>
<protein>
    <submittedName>
        <fullName evidence="12">VWFD domain-containing protein</fullName>
    </submittedName>
</protein>
<evidence type="ECO:0000256" key="5">
    <source>
        <dbReference type="ARBA" id="ARBA00023136"/>
    </source>
</evidence>
<dbReference type="GO" id="GO:0004867">
    <property type="term" value="F:serine-type endopeptidase inhibitor activity"/>
    <property type="evidence" value="ECO:0007669"/>
    <property type="project" value="UniProtKB-KW"/>
</dbReference>
<dbReference type="InterPro" id="IPR001846">
    <property type="entry name" value="VWF_type-D"/>
</dbReference>
<organism evidence="11 12">
    <name type="scientific">Plectus sambesii</name>
    <dbReference type="NCBI Taxonomy" id="2011161"/>
    <lineage>
        <taxon>Eukaryota</taxon>
        <taxon>Metazoa</taxon>
        <taxon>Ecdysozoa</taxon>
        <taxon>Nematoda</taxon>
        <taxon>Chromadorea</taxon>
        <taxon>Plectida</taxon>
        <taxon>Plectina</taxon>
        <taxon>Plectoidea</taxon>
        <taxon>Plectidae</taxon>
        <taxon>Plectus</taxon>
    </lineage>
</organism>
<dbReference type="PANTHER" id="PTHR46160:SF9">
    <property type="entry name" value="PROTEIN PRY2-RELATED"/>
    <property type="match status" value="1"/>
</dbReference>
<sequence length="434" mass="47078">MRGDPHYRTFDGLTFDYQGTCPYIVTQPSGYDIDPYFTIRAKNKPYSYNARVSIVSWVELNIHGYTFKVEENLTLTVDGVKQSVPYTHYIPGDPAWRVKASVAAGQMRITTPENIGILFNAWDLCVTVPEDMVKGTGRLCGLFGDVDDDCKNDMRGRKKNIIGVPPSGCDMPAIGATGMMAEKFGDEWTEDLQSGACLKGALLKSETMPCTPTELIAAQQACQAIELAKRNRGIFATCGRMGAAKLDNMLSNCVYDICADKNMRCKTLTSFGHACQLTLPGTILTGWRTNTSCPLTCPAQQCYSDCVSGCQPTCANIALNAVCNKPCVEGCACEDGTVLDGSGQKCIPEKKCGCPDENGNYFETGSTWMNCECTKAYRCMGNNNLITKDVTCGSKGYCSAANKEYQCSCSTGSGTCKTASQTINNPIEYILCSC</sequence>
<evidence type="ECO:0000256" key="1">
    <source>
        <dbReference type="ARBA" id="ARBA00004370"/>
    </source>
</evidence>
<keyword evidence="3" id="KW-0732">Signal</keyword>
<evidence type="ECO:0000313" key="12">
    <source>
        <dbReference type="WBParaSite" id="PSAMB.scaffold574size46769.g7311.t1"/>
    </source>
</evidence>
<dbReference type="SMART" id="SM00216">
    <property type="entry name" value="VWD"/>
    <property type="match status" value="1"/>
</dbReference>
<dbReference type="SUPFAM" id="SSF57567">
    <property type="entry name" value="Serine protease inhibitors"/>
    <property type="match status" value="1"/>
</dbReference>
<dbReference type="Gene3D" id="2.10.25.10">
    <property type="entry name" value="Laminin"/>
    <property type="match status" value="1"/>
</dbReference>
<keyword evidence="7" id="KW-0325">Glycoprotein</keyword>
<comment type="caution">
    <text evidence="8">Lacks conserved residue(s) required for the propagation of feature annotation.</text>
</comment>
<dbReference type="WBParaSite" id="PSAMB.scaffold574size46769.g7311.t1">
    <property type="protein sequence ID" value="PSAMB.scaffold574size46769.g7311.t1"/>
    <property type="gene ID" value="PSAMB.scaffold574size46769.g7311"/>
</dbReference>
<evidence type="ECO:0000256" key="6">
    <source>
        <dbReference type="ARBA" id="ARBA00023157"/>
    </source>
</evidence>
<evidence type="ECO:0000256" key="4">
    <source>
        <dbReference type="ARBA" id="ARBA00022900"/>
    </source>
</evidence>
<dbReference type="InterPro" id="IPR036084">
    <property type="entry name" value="Ser_inhib-like_sf"/>
</dbReference>
<proteinExistence type="inferred from homology"/>
<evidence type="ECO:0000256" key="7">
    <source>
        <dbReference type="ARBA" id="ARBA00023180"/>
    </source>
</evidence>
<accession>A0A914X2H4</accession>
<dbReference type="Pfam" id="PF00094">
    <property type="entry name" value="VWD"/>
    <property type="match status" value="1"/>
</dbReference>
<comment type="similarity">
    <text evidence="2">Belongs to the serine protease inhibitor-like (TIL domain-containing) family.</text>
</comment>
<keyword evidence="6" id="KW-1015">Disulfide bond</keyword>
<dbReference type="InterPro" id="IPR003582">
    <property type="entry name" value="ShKT_dom"/>
</dbReference>
<keyword evidence="5" id="KW-0472">Membrane</keyword>
<dbReference type="PANTHER" id="PTHR46160">
    <property type="entry name" value="ALPHA-TECTORIN-RELATED"/>
    <property type="match status" value="1"/>
</dbReference>
<evidence type="ECO:0000256" key="8">
    <source>
        <dbReference type="PROSITE-ProRule" id="PRU01005"/>
    </source>
</evidence>
<evidence type="ECO:0000259" key="10">
    <source>
        <dbReference type="PROSITE" id="PS51670"/>
    </source>
</evidence>
<dbReference type="CDD" id="cd19941">
    <property type="entry name" value="TIL"/>
    <property type="match status" value="1"/>
</dbReference>
<keyword evidence="4" id="KW-0722">Serine protease inhibitor</keyword>
<dbReference type="InterPro" id="IPR052749">
    <property type="entry name" value="Alpha-tectorin"/>
</dbReference>
<dbReference type="SMART" id="SM00832">
    <property type="entry name" value="C8"/>
    <property type="match status" value="1"/>
</dbReference>
<keyword evidence="11" id="KW-1185">Reference proteome</keyword>